<name>A0A9Q1IWR9_SYNKA</name>
<sequence length="126" mass="14801">MRKRGRTWTRARLDSHLRTPNTRGVTHTYTRTHARTHTHTHTHFHTNTLRNRHAHTYTHTHTHTHTHRLHLASKGQRAPCPPPCASHMTLEHEILPPTHHYGVFHGDFHLIFISISVYSIFMIIVI</sequence>
<evidence type="ECO:0000256" key="1">
    <source>
        <dbReference type="SAM" id="Phobius"/>
    </source>
</evidence>
<gene>
    <name evidence="2" type="ORF">SKAU_G00189800</name>
</gene>
<protein>
    <submittedName>
        <fullName evidence="2">Uncharacterized protein</fullName>
    </submittedName>
</protein>
<comment type="caution">
    <text evidence="2">The sequence shown here is derived from an EMBL/GenBank/DDBJ whole genome shotgun (WGS) entry which is preliminary data.</text>
</comment>
<organism evidence="2 3">
    <name type="scientific">Synaphobranchus kaupii</name>
    <name type="common">Kaup's arrowtooth eel</name>
    <dbReference type="NCBI Taxonomy" id="118154"/>
    <lineage>
        <taxon>Eukaryota</taxon>
        <taxon>Metazoa</taxon>
        <taxon>Chordata</taxon>
        <taxon>Craniata</taxon>
        <taxon>Vertebrata</taxon>
        <taxon>Euteleostomi</taxon>
        <taxon>Actinopterygii</taxon>
        <taxon>Neopterygii</taxon>
        <taxon>Teleostei</taxon>
        <taxon>Anguilliformes</taxon>
        <taxon>Synaphobranchidae</taxon>
        <taxon>Synaphobranchus</taxon>
    </lineage>
</organism>
<accession>A0A9Q1IWR9</accession>
<dbReference type="AlphaFoldDB" id="A0A9Q1IWR9"/>
<keyword evidence="1" id="KW-1133">Transmembrane helix</keyword>
<feature type="transmembrane region" description="Helical" evidence="1">
    <location>
        <begin position="108"/>
        <end position="125"/>
    </location>
</feature>
<evidence type="ECO:0000313" key="3">
    <source>
        <dbReference type="Proteomes" id="UP001152622"/>
    </source>
</evidence>
<evidence type="ECO:0000313" key="2">
    <source>
        <dbReference type="EMBL" id="KAJ8356186.1"/>
    </source>
</evidence>
<proteinExistence type="predicted"/>
<keyword evidence="1" id="KW-0812">Transmembrane</keyword>
<dbReference type="Proteomes" id="UP001152622">
    <property type="component" value="Chromosome 6"/>
</dbReference>
<keyword evidence="1" id="KW-0472">Membrane</keyword>
<keyword evidence="3" id="KW-1185">Reference proteome</keyword>
<reference evidence="2" key="1">
    <citation type="journal article" date="2023" name="Science">
        <title>Genome structures resolve the early diversification of teleost fishes.</title>
        <authorList>
            <person name="Parey E."/>
            <person name="Louis A."/>
            <person name="Montfort J."/>
            <person name="Bouchez O."/>
            <person name="Roques C."/>
            <person name="Iampietro C."/>
            <person name="Lluch J."/>
            <person name="Castinel A."/>
            <person name="Donnadieu C."/>
            <person name="Desvignes T."/>
            <person name="Floi Bucao C."/>
            <person name="Jouanno E."/>
            <person name="Wen M."/>
            <person name="Mejri S."/>
            <person name="Dirks R."/>
            <person name="Jansen H."/>
            <person name="Henkel C."/>
            <person name="Chen W.J."/>
            <person name="Zahm M."/>
            <person name="Cabau C."/>
            <person name="Klopp C."/>
            <person name="Thompson A.W."/>
            <person name="Robinson-Rechavi M."/>
            <person name="Braasch I."/>
            <person name="Lecointre G."/>
            <person name="Bobe J."/>
            <person name="Postlethwait J.H."/>
            <person name="Berthelot C."/>
            <person name="Roest Crollius H."/>
            <person name="Guiguen Y."/>
        </authorList>
    </citation>
    <scope>NUCLEOTIDE SEQUENCE</scope>
    <source>
        <strain evidence="2">WJC10195</strain>
    </source>
</reference>
<dbReference type="EMBL" id="JAINUF010000006">
    <property type="protein sequence ID" value="KAJ8356186.1"/>
    <property type="molecule type" value="Genomic_DNA"/>
</dbReference>